<reference evidence="3" key="1">
    <citation type="submission" date="2014-04" db="EMBL/GenBank/DDBJ databases">
        <title>Evolutionary Origins and Diversification of the Mycorrhizal Mutualists.</title>
        <authorList>
            <consortium name="DOE Joint Genome Institute"/>
            <consortium name="Mycorrhizal Genomics Consortium"/>
            <person name="Kohler A."/>
            <person name="Kuo A."/>
            <person name="Nagy L.G."/>
            <person name="Floudas D."/>
            <person name="Copeland A."/>
            <person name="Barry K.W."/>
            <person name="Cichocki N."/>
            <person name="Veneault-Fourrey C."/>
            <person name="LaButti K."/>
            <person name="Lindquist E.A."/>
            <person name="Lipzen A."/>
            <person name="Lundell T."/>
            <person name="Morin E."/>
            <person name="Murat C."/>
            <person name="Riley R."/>
            <person name="Ohm R."/>
            <person name="Sun H."/>
            <person name="Tunlid A."/>
            <person name="Henrissat B."/>
            <person name="Grigoriev I.V."/>
            <person name="Hibbett D.S."/>
            <person name="Martin F."/>
        </authorList>
    </citation>
    <scope>NUCLEOTIDE SEQUENCE [LARGE SCALE GENOMIC DNA]</scope>
    <source>
        <strain evidence="3">FD-334 SS-4</strain>
    </source>
</reference>
<gene>
    <name evidence="2" type="ORF">HYPSUDRAFT_205740</name>
</gene>
<feature type="region of interest" description="Disordered" evidence="1">
    <location>
        <begin position="57"/>
        <end position="83"/>
    </location>
</feature>
<evidence type="ECO:0000256" key="1">
    <source>
        <dbReference type="SAM" id="MobiDB-lite"/>
    </source>
</evidence>
<dbReference type="AlphaFoldDB" id="A0A0D2NMQ5"/>
<keyword evidence="3" id="KW-1185">Reference proteome</keyword>
<feature type="region of interest" description="Disordered" evidence="1">
    <location>
        <begin position="375"/>
        <end position="546"/>
    </location>
</feature>
<organism evidence="2 3">
    <name type="scientific">Hypholoma sublateritium (strain FD-334 SS-4)</name>
    <dbReference type="NCBI Taxonomy" id="945553"/>
    <lineage>
        <taxon>Eukaryota</taxon>
        <taxon>Fungi</taxon>
        <taxon>Dikarya</taxon>
        <taxon>Basidiomycota</taxon>
        <taxon>Agaricomycotina</taxon>
        <taxon>Agaricomycetes</taxon>
        <taxon>Agaricomycetidae</taxon>
        <taxon>Agaricales</taxon>
        <taxon>Agaricineae</taxon>
        <taxon>Strophariaceae</taxon>
        <taxon>Hypholoma</taxon>
    </lineage>
</organism>
<evidence type="ECO:0000313" key="3">
    <source>
        <dbReference type="Proteomes" id="UP000054270"/>
    </source>
</evidence>
<feature type="region of interest" description="Disordered" evidence="1">
    <location>
        <begin position="658"/>
        <end position="699"/>
    </location>
</feature>
<sequence>MVNPGGFSGLRKNFLDNEQATYNVAVEAKRAADTLADIQRRYFKRFPVTLSHNEDPTDDFLASVDDDAPDPELTPPNRANMDSDDAYDRAKRVYELQIIEIKMRKAQIKRRLHYNYSKTKNVKATFEMGSNDPMAILMSKLTGNSLQRPRLKTPYNLWGPSNRCFVDPVFAERVKEGNVPAKGQAALRSSIYKELFEELPEDERREWVERAEREHQQALDKADAALKSGPSTAPEDRQRIIECLPKFFQPILDMVAEHTGWTATLITGGPEPADGGRLNVVSVHAAQVATQPWLHAGATSGAVKMNFGRCERASYSDVVLPLFGKFLRKCYSVQECRDRTLHDSSAFAGLAEIGNQEGFDVHRLDDRPREGDGFIRMVAPGQTPSIGIRATSSSMRKSSSTSAQPSASAAIARSTPQHKKADKSALTIPATIKFGPPKGRRRDSMADGSLGEGGPSHVLGEAQTGDLGPAAAPSVGCASRGPTPPTSRPSTPIPTVAVDTPSLKCSVAPAPPAPIDPSSTDMDNAPSPAPTPVQRATSTQPTPPTPIAAAPSVARAQSAMPFVGTVLKLRCRDDAVPSTATAFNAAPLTGAALATPPAVPPIQQGTRSTSPDAVGPSFPHTPEMHQPPAADSTLTPHPRHLVGSIAVPDLEQDAQVEVWKGNHKRKRGADSLPAAKRRKTSNEGPTPSTSGAADTASVDGVGARPSWVVNALNLLRSTPLGPEWDALVRSWLQFEQSEGFKDGRKLGSRHRPRIVADWIQRARTPKFRPEIKNADKFIDEFDTWWRTLQPAWRLDSASDLLTRDGDDWGCLRCSGVNGLLSVLAALFFWGCHAQSGAATFKSRWLEALEDVSYAITNLI</sequence>
<feature type="compositionally biased region" description="Polar residues" evidence="1">
    <location>
        <begin position="682"/>
        <end position="692"/>
    </location>
</feature>
<accession>A0A0D2NMQ5</accession>
<feature type="region of interest" description="Disordered" evidence="1">
    <location>
        <begin position="594"/>
        <end position="640"/>
    </location>
</feature>
<dbReference type="STRING" id="945553.A0A0D2NMQ5"/>
<dbReference type="OMA" id="VEWTINE"/>
<dbReference type="OrthoDB" id="3033067at2759"/>
<proteinExistence type="predicted"/>
<protein>
    <submittedName>
        <fullName evidence="2">Uncharacterized protein</fullName>
    </submittedName>
</protein>
<dbReference type="Proteomes" id="UP000054270">
    <property type="component" value="Unassembled WGS sequence"/>
</dbReference>
<feature type="compositionally biased region" description="Low complexity" evidence="1">
    <location>
        <begin position="389"/>
        <end position="414"/>
    </location>
</feature>
<evidence type="ECO:0000313" key="2">
    <source>
        <dbReference type="EMBL" id="KJA18011.1"/>
    </source>
</evidence>
<dbReference type="EMBL" id="KN817595">
    <property type="protein sequence ID" value="KJA18011.1"/>
    <property type="molecule type" value="Genomic_DNA"/>
</dbReference>
<name>A0A0D2NMQ5_HYPSF</name>